<name>A0A2W7IM77_9PROT</name>
<evidence type="ECO:0000256" key="1">
    <source>
        <dbReference type="SAM" id="Phobius"/>
    </source>
</evidence>
<dbReference type="EMBL" id="QKYU01000005">
    <property type="protein sequence ID" value="PZW48260.1"/>
    <property type="molecule type" value="Genomic_DNA"/>
</dbReference>
<sequence>MSPQCPTGRESSALLPPLLLSLVTLVGAFLIGTMPREGQTQYAVIAAPWAGLAEMVGLVAAADGAIVNVGGLSNVIIAQSDSATFSSDLYRAGAWLVLDPIVLRGCLGIAAAHHPAQS</sequence>
<dbReference type="AlphaFoldDB" id="A0A2W7IM77"/>
<proteinExistence type="predicted"/>
<protein>
    <submittedName>
        <fullName evidence="2">Uncharacterized protein</fullName>
    </submittedName>
</protein>
<dbReference type="Proteomes" id="UP000249688">
    <property type="component" value="Unassembled WGS sequence"/>
</dbReference>
<organism evidence="2 3">
    <name type="scientific">Humitalea rosea</name>
    <dbReference type="NCBI Taxonomy" id="990373"/>
    <lineage>
        <taxon>Bacteria</taxon>
        <taxon>Pseudomonadati</taxon>
        <taxon>Pseudomonadota</taxon>
        <taxon>Alphaproteobacteria</taxon>
        <taxon>Acetobacterales</taxon>
        <taxon>Roseomonadaceae</taxon>
        <taxon>Humitalea</taxon>
    </lineage>
</organism>
<keyword evidence="1" id="KW-0472">Membrane</keyword>
<reference evidence="2 3" key="1">
    <citation type="submission" date="2018-06" db="EMBL/GenBank/DDBJ databases">
        <title>Genomic Encyclopedia of Archaeal and Bacterial Type Strains, Phase II (KMG-II): from individual species to whole genera.</title>
        <authorList>
            <person name="Goeker M."/>
        </authorList>
    </citation>
    <scope>NUCLEOTIDE SEQUENCE [LARGE SCALE GENOMIC DNA]</scope>
    <source>
        <strain evidence="2 3">DSM 24525</strain>
    </source>
</reference>
<feature type="transmembrane region" description="Helical" evidence="1">
    <location>
        <begin position="12"/>
        <end position="31"/>
    </location>
</feature>
<keyword evidence="1" id="KW-1133">Transmembrane helix</keyword>
<comment type="caution">
    <text evidence="2">The sequence shown here is derived from an EMBL/GenBank/DDBJ whole genome shotgun (WGS) entry which is preliminary data.</text>
</comment>
<accession>A0A2W7IM77</accession>
<keyword evidence="1" id="KW-0812">Transmembrane</keyword>
<keyword evidence="3" id="KW-1185">Reference proteome</keyword>
<evidence type="ECO:0000313" key="3">
    <source>
        <dbReference type="Proteomes" id="UP000249688"/>
    </source>
</evidence>
<evidence type="ECO:0000313" key="2">
    <source>
        <dbReference type="EMBL" id="PZW48260.1"/>
    </source>
</evidence>
<gene>
    <name evidence="2" type="ORF">C8P66_1057</name>
</gene>